<evidence type="ECO:0000313" key="1">
    <source>
        <dbReference type="EMBL" id="CAJ0776320.1"/>
    </source>
</evidence>
<dbReference type="EMBL" id="CATZAR010000031">
    <property type="protein sequence ID" value="CAJ0808174.1"/>
    <property type="molecule type" value="Genomic_DNA"/>
</dbReference>
<dbReference type="Proteomes" id="UP001189756">
    <property type="component" value="Unassembled WGS sequence"/>
</dbReference>
<evidence type="ECO:0000313" key="3">
    <source>
        <dbReference type="Proteomes" id="UP001189756"/>
    </source>
</evidence>
<gene>
    <name evidence="2" type="ORF">LMG18095_04709</name>
    <name evidence="1" type="ORF">R77560_00140</name>
</gene>
<reference evidence="1 4" key="1">
    <citation type="submission" date="2023-07" db="EMBL/GenBank/DDBJ databases">
        <authorList>
            <person name="Peeters C."/>
        </authorList>
    </citation>
    <scope>NUCLEOTIDE SEQUENCE</scope>
    <source>
        <strain evidence="2 4">LMG 18095</strain>
        <strain evidence="1">R-77560</strain>
    </source>
</reference>
<accession>A0AAD2BSX9</accession>
<organism evidence="1 3">
    <name type="scientific">Ralstonia thomasii</name>
    <dbReference type="NCBI Taxonomy" id="3058596"/>
    <lineage>
        <taxon>Bacteria</taxon>
        <taxon>Pseudomonadati</taxon>
        <taxon>Pseudomonadota</taxon>
        <taxon>Betaproteobacteria</taxon>
        <taxon>Burkholderiales</taxon>
        <taxon>Burkholderiaceae</taxon>
        <taxon>Ralstonia</taxon>
    </lineage>
</organism>
<proteinExistence type="predicted"/>
<evidence type="ECO:0000313" key="2">
    <source>
        <dbReference type="EMBL" id="CAJ0808174.1"/>
    </source>
</evidence>
<name>A0AAD2BSX9_9RALS</name>
<sequence>MSFETVPPVSVQPQATLTRWRVFETELGQRHLVGHCVESSHGRVTSAVVSFDFRTRTGITSSGRRYALSGNSGYDDDAQYIWLLWTLYNAVKEFKDVTEEYDAPCNTIQ</sequence>
<comment type="caution">
    <text evidence="1">The sequence shown here is derived from an EMBL/GenBank/DDBJ whole genome shotgun (WGS) entry which is preliminary data.</text>
</comment>
<evidence type="ECO:0000313" key="4">
    <source>
        <dbReference type="Proteomes" id="UP001189773"/>
    </source>
</evidence>
<dbReference type="AlphaFoldDB" id="A0AAD2BSX9"/>
<protein>
    <submittedName>
        <fullName evidence="1">Uncharacterized protein</fullName>
    </submittedName>
</protein>
<dbReference type="EMBL" id="CATZAZ010000001">
    <property type="protein sequence ID" value="CAJ0776320.1"/>
    <property type="molecule type" value="Genomic_DNA"/>
</dbReference>
<dbReference type="Proteomes" id="UP001189773">
    <property type="component" value="Unassembled WGS sequence"/>
</dbReference>
<keyword evidence="4" id="KW-1185">Reference proteome</keyword>